<dbReference type="Pfam" id="PF14681">
    <property type="entry name" value="UPRTase"/>
    <property type="match status" value="1"/>
</dbReference>
<comment type="caution">
    <text evidence="2">The sequence shown here is derived from an EMBL/GenBank/DDBJ whole genome shotgun (WGS) entry which is preliminary data.</text>
</comment>
<proteinExistence type="predicted"/>
<dbReference type="InterPro" id="IPR029057">
    <property type="entry name" value="PRTase-like"/>
</dbReference>
<protein>
    <recommendedName>
        <fullName evidence="1">Phosphoribosyltransferase domain-containing protein</fullName>
    </recommendedName>
</protein>
<dbReference type="Proteomes" id="UP000533080">
    <property type="component" value="Unassembled WGS sequence"/>
</dbReference>
<reference evidence="2 3" key="1">
    <citation type="submission" date="2020-05" db="EMBL/GenBank/DDBJ databases">
        <authorList>
            <person name="Whitworth D."/>
        </authorList>
    </citation>
    <scope>NUCLEOTIDE SEQUENCE [LARGE SCALE GENOMIC DNA]</scope>
    <source>
        <strain evidence="2 3">AM005</strain>
    </source>
</reference>
<dbReference type="AlphaFoldDB" id="A0A7Y4ILE9"/>
<sequence>MPLREFTNRHLVRLLATRSRRTDITPWELTQSHIELGRFLAGELVELLELEPCEIQHPQGIRKGWKVAREEEIVLLPFLRAGLYAADGVREVLRLAPVVHISPKRETGLSEAELGQLPPIAGRTFILIDSVVNTGASLEPVLRQLRERGAGQLIAVALVGPVATAKRLEGAFPDVHFLFARVSENQYTGVGATDTGNRLFGTLPSKGQEARLTHEPKGRE</sequence>
<evidence type="ECO:0000313" key="3">
    <source>
        <dbReference type="Proteomes" id="UP000533080"/>
    </source>
</evidence>
<accession>A0A7Y4ILE9</accession>
<evidence type="ECO:0000259" key="1">
    <source>
        <dbReference type="Pfam" id="PF14681"/>
    </source>
</evidence>
<organism evidence="2 3">
    <name type="scientific">Myxococcus xanthus</name>
    <dbReference type="NCBI Taxonomy" id="34"/>
    <lineage>
        <taxon>Bacteria</taxon>
        <taxon>Pseudomonadati</taxon>
        <taxon>Myxococcota</taxon>
        <taxon>Myxococcia</taxon>
        <taxon>Myxococcales</taxon>
        <taxon>Cystobacterineae</taxon>
        <taxon>Myxococcaceae</taxon>
        <taxon>Myxococcus</taxon>
    </lineage>
</organism>
<gene>
    <name evidence="2" type="ORF">HNV28_24415</name>
</gene>
<dbReference type="EMBL" id="JABFNT010000086">
    <property type="protein sequence ID" value="NOJ81438.1"/>
    <property type="molecule type" value="Genomic_DNA"/>
</dbReference>
<dbReference type="RefSeq" id="WP_171443458.1">
    <property type="nucleotide sequence ID" value="NZ_JABFNS010000073.1"/>
</dbReference>
<evidence type="ECO:0000313" key="2">
    <source>
        <dbReference type="EMBL" id="NOJ81438.1"/>
    </source>
</evidence>
<name>A0A7Y4ILE9_MYXXA</name>
<dbReference type="CDD" id="cd06223">
    <property type="entry name" value="PRTases_typeI"/>
    <property type="match status" value="1"/>
</dbReference>
<dbReference type="Gene3D" id="3.40.50.2020">
    <property type="match status" value="1"/>
</dbReference>
<dbReference type="SUPFAM" id="SSF53271">
    <property type="entry name" value="PRTase-like"/>
    <property type="match status" value="1"/>
</dbReference>
<feature type="domain" description="Phosphoribosyltransferase" evidence="1">
    <location>
        <begin position="7"/>
        <end position="202"/>
    </location>
</feature>
<dbReference type="InterPro" id="IPR000836">
    <property type="entry name" value="PRTase_dom"/>
</dbReference>